<protein>
    <submittedName>
        <fullName evidence="1">Uncharacterized protein</fullName>
    </submittedName>
</protein>
<gene>
    <name evidence="1" type="ORF">HF872_06955</name>
</gene>
<proteinExistence type="predicted"/>
<dbReference type="EMBL" id="JABAFG010000009">
    <property type="protein sequence ID" value="NME28360.1"/>
    <property type="molecule type" value="Genomic_DNA"/>
</dbReference>
<comment type="caution">
    <text evidence="1">The sequence shown here is derived from an EMBL/GenBank/DDBJ whole genome shotgun (WGS) entry which is preliminary data.</text>
</comment>
<organism evidence="1 2">
    <name type="scientific">Megasphaera hexanoica</name>
    <dbReference type="NCBI Taxonomy" id="1675036"/>
    <lineage>
        <taxon>Bacteria</taxon>
        <taxon>Bacillati</taxon>
        <taxon>Bacillota</taxon>
        <taxon>Negativicutes</taxon>
        <taxon>Veillonellales</taxon>
        <taxon>Veillonellaceae</taxon>
        <taxon>Megasphaera</taxon>
    </lineage>
</organism>
<dbReference type="Proteomes" id="UP000591071">
    <property type="component" value="Unassembled WGS sequence"/>
</dbReference>
<evidence type="ECO:0000313" key="2">
    <source>
        <dbReference type="Proteomes" id="UP000591071"/>
    </source>
</evidence>
<dbReference type="RefSeq" id="WP_170087582.1">
    <property type="nucleotide sequence ID" value="NZ_JABAFG010000009.1"/>
</dbReference>
<evidence type="ECO:0000313" key="1">
    <source>
        <dbReference type="EMBL" id="NME28360.1"/>
    </source>
</evidence>
<dbReference type="AlphaFoldDB" id="A0A848BT48"/>
<sequence>MPISQKIIEQIKNINIPDDEKNLMVNILKIEDKGTHRYKNDYEKALKDYLKEHPEESGK</sequence>
<reference evidence="1 2" key="1">
    <citation type="submission" date="2020-04" db="EMBL/GenBank/DDBJ databases">
        <authorList>
            <person name="Hitch T.C.A."/>
            <person name="Wylensek D."/>
            <person name="Clavel T."/>
        </authorList>
    </citation>
    <scope>NUCLEOTIDE SEQUENCE [LARGE SCALE GENOMIC DNA]</scope>
    <source>
        <strain evidence="1 2">Oil-RF-744-FAT-WT-6-1</strain>
    </source>
</reference>
<name>A0A848BT48_9FIRM</name>
<accession>A0A848BT48</accession>